<accession>A0ABP5ALS3</accession>
<comment type="caution">
    <text evidence="2">The sequence shown here is derived from an EMBL/GenBank/DDBJ whole genome shotgun (WGS) entry which is preliminary data.</text>
</comment>
<gene>
    <name evidence="2" type="ORF">GCM10009737_18070</name>
</gene>
<evidence type="ECO:0000313" key="3">
    <source>
        <dbReference type="Proteomes" id="UP001501612"/>
    </source>
</evidence>
<protein>
    <submittedName>
        <fullName evidence="2">TerD family protein</fullName>
    </submittedName>
</protein>
<dbReference type="Proteomes" id="UP001501612">
    <property type="component" value="Unassembled WGS sequence"/>
</dbReference>
<dbReference type="EMBL" id="BAAAMY010000004">
    <property type="protein sequence ID" value="GAA1917018.1"/>
    <property type="molecule type" value="Genomic_DNA"/>
</dbReference>
<keyword evidence="3" id="KW-1185">Reference proteome</keyword>
<feature type="domain" description="TerD" evidence="1">
    <location>
        <begin position="2"/>
        <end position="174"/>
    </location>
</feature>
<dbReference type="InterPro" id="IPR003325">
    <property type="entry name" value="TerD"/>
</dbReference>
<reference evidence="3" key="1">
    <citation type="journal article" date="2019" name="Int. J. Syst. Evol. Microbiol.">
        <title>The Global Catalogue of Microorganisms (GCM) 10K type strain sequencing project: providing services to taxonomists for standard genome sequencing and annotation.</title>
        <authorList>
            <consortium name="The Broad Institute Genomics Platform"/>
            <consortium name="The Broad Institute Genome Sequencing Center for Infectious Disease"/>
            <person name="Wu L."/>
            <person name="Ma J."/>
        </authorList>
    </citation>
    <scope>NUCLEOTIDE SEQUENCE [LARGE SCALE GENOMIC DNA]</scope>
    <source>
        <strain evidence="3">JCM 14046</strain>
    </source>
</reference>
<name>A0ABP5ALS3_9ACTN</name>
<organism evidence="2 3">
    <name type="scientific">Nocardioides lentus</name>
    <dbReference type="NCBI Taxonomy" id="338077"/>
    <lineage>
        <taxon>Bacteria</taxon>
        <taxon>Bacillati</taxon>
        <taxon>Actinomycetota</taxon>
        <taxon>Actinomycetes</taxon>
        <taxon>Propionibacteriales</taxon>
        <taxon>Nocardioidaceae</taxon>
        <taxon>Nocardioides</taxon>
    </lineage>
</organism>
<evidence type="ECO:0000313" key="2">
    <source>
        <dbReference type="EMBL" id="GAA1917018.1"/>
    </source>
</evidence>
<dbReference type="Pfam" id="PF02342">
    <property type="entry name" value="TerD"/>
    <property type="match status" value="1"/>
</dbReference>
<dbReference type="Gene3D" id="2.60.60.30">
    <property type="entry name" value="sav2460 like domains"/>
    <property type="match status" value="1"/>
</dbReference>
<dbReference type="InterPro" id="IPR051324">
    <property type="entry name" value="Stress/Tellurium_Resist"/>
</dbReference>
<dbReference type="RefSeq" id="WP_344006317.1">
    <property type="nucleotide sequence ID" value="NZ_BAAAMY010000004.1"/>
</dbReference>
<sequence>MIELQAGQALPLEHTRLRLGLGWDSEEGAGVISERKEVDLDVSAFQFAGTELFDLAFYNNLATRDGSTVHLGDNLTGDGKGDDEQVTVDLTKVYRTVDRIAVLVSSYQGHSLEWVGRAYCRVVAVGEDPGGADEVELGRLTISGGIRETGVVLAALERTAEGWSFRGVGRGVEARVPTESVRAVRRAL</sequence>
<dbReference type="PANTHER" id="PTHR32097:SF17">
    <property type="entry name" value="CAMP-BINDING PROTEIN 1-RELATED"/>
    <property type="match status" value="1"/>
</dbReference>
<dbReference type="PANTHER" id="PTHR32097">
    <property type="entry name" value="CAMP-BINDING PROTEIN 1-RELATED"/>
    <property type="match status" value="1"/>
</dbReference>
<proteinExistence type="predicted"/>
<dbReference type="CDD" id="cd06974">
    <property type="entry name" value="TerD_like"/>
    <property type="match status" value="1"/>
</dbReference>
<evidence type="ECO:0000259" key="1">
    <source>
        <dbReference type="Pfam" id="PF02342"/>
    </source>
</evidence>